<dbReference type="InterPro" id="IPR011047">
    <property type="entry name" value="Quinoprotein_ADH-like_sf"/>
</dbReference>
<dbReference type="InterPro" id="IPR009056">
    <property type="entry name" value="Cyt_c-like_dom"/>
</dbReference>
<dbReference type="GO" id="GO:0016614">
    <property type="term" value="F:oxidoreductase activity, acting on CH-OH group of donors"/>
    <property type="evidence" value="ECO:0007669"/>
    <property type="project" value="InterPro"/>
</dbReference>
<dbReference type="CDD" id="cd10280">
    <property type="entry name" value="PQQ_mGDH"/>
    <property type="match status" value="1"/>
</dbReference>
<keyword evidence="13" id="KW-1185">Reference proteome</keyword>
<feature type="region of interest" description="Disordered" evidence="9">
    <location>
        <begin position="361"/>
        <end position="382"/>
    </location>
</feature>
<evidence type="ECO:0000256" key="1">
    <source>
        <dbReference type="ARBA" id="ARBA00001931"/>
    </source>
</evidence>
<dbReference type="GO" id="GO:0046872">
    <property type="term" value="F:metal ion binding"/>
    <property type="evidence" value="ECO:0007669"/>
    <property type="project" value="UniProtKB-KW"/>
</dbReference>
<dbReference type="SMART" id="SM00564">
    <property type="entry name" value="PQQ"/>
    <property type="match status" value="6"/>
</dbReference>
<dbReference type="InterPro" id="IPR018391">
    <property type="entry name" value="PQQ_b-propeller_rpt"/>
</dbReference>
<dbReference type="InterPro" id="IPR002372">
    <property type="entry name" value="PQQ_rpt_dom"/>
</dbReference>
<name>A0A1G7PIE1_9BACT</name>
<dbReference type="GO" id="GO:0020037">
    <property type="term" value="F:heme binding"/>
    <property type="evidence" value="ECO:0007669"/>
    <property type="project" value="InterPro"/>
</dbReference>
<dbReference type="InterPro" id="IPR017511">
    <property type="entry name" value="PQQ_mDH"/>
</dbReference>
<evidence type="ECO:0000256" key="7">
    <source>
        <dbReference type="ARBA" id="ARBA00023004"/>
    </source>
</evidence>
<evidence type="ECO:0000259" key="11">
    <source>
        <dbReference type="PROSITE" id="PS51007"/>
    </source>
</evidence>
<dbReference type="RefSeq" id="WP_083346294.1">
    <property type="nucleotide sequence ID" value="NZ_LT629690.1"/>
</dbReference>
<evidence type="ECO:0000256" key="9">
    <source>
        <dbReference type="SAM" id="MobiDB-lite"/>
    </source>
</evidence>
<dbReference type="Pfam" id="PF01011">
    <property type="entry name" value="PQQ"/>
    <property type="match status" value="2"/>
</dbReference>
<gene>
    <name evidence="12" type="ORF">SAMN05444167_3515</name>
</gene>
<dbReference type="Proteomes" id="UP000182427">
    <property type="component" value="Chromosome I"/>
</dbReference>
<keyword evidence="6" id="KW-0560">Oxidoreductase</keyword>
<dbReference type="PANTHER" id="PTHR32303">
    <property type="entry name" value="QUINOPROTEIN ALCOHOL DEHYDROGENASE (CYTOCHROME C)"/>
    <property type="match status" value="1"/>
</dbReference>
<feature type="domain" description="Cytochrome c" evidence="11">
    <location>
        <begin position="476"/>
        <end position="552"/>
    </location>
</feature>
<proteinExistence type="inferred from homology"/>
<dbReference type="SUPFAM" id="SSF46626">
    <property type="entry name" value="Cytochrome c"/>
    <property type="match status" value="1"/>
</dbReference>
<dbReference type="PROSITE" id="PS51007">
    <property type="entry name" value="CYTC"/>
    <property type="match status" value="1"/>
</dbReference>
<dbReference type="EMBL" id="LT629690">
    <property type="protein sequence ID" value="SDF85864.1"/>
    <property type="molecule type" value="Genomic_DNA"/>
</dbReference>
<comment type="similarity">
    <text evidence="2">Belongs to the bacterial PQQ dehydrogenase family.</text>
</comment>
<dbReference type="Pfam" id="PF13442">
    <property type="entry name" value="Cytochrome_CBB3"/>
    <property type="match status" value="1"/>
</dbReference>
<sequence length="722" mass="78478">MPPRHNLLSSLAFTSVLIATSAFAQTAADPHATWRAYGGSEDGTQYSSLKQIDRTNVSHLQEAWRVSTGDGRGYVFNPLIIGTTMYVLAQDNSIVALDAGTGKQLWSHPLQAKTPLVPTRGLAYWQSTDGKDQRLIFAVDNQLREINAATGKSITSFGKEGNVDLREGLGRDINKLTLVQSYNPGRVFGDLIILGSATNEEYDSAPGDIRAYNVLTGKMTWIFHTIPHPGEYGYDTWPKDAWKTVGGANAWGGMALDVKRGILYVPTASPKYNFYGANRTGSNLYGDSLIAINANTGKRIWHFQMVHHDIWDYDNPNTPMLLTVKHNGKDVDVVAQTSKTGYLWVFDRVTGKSLWPIEEKPVPQDAMPGEHVSPTQPVPTKLEPFSRQTFTSKDLSPYLSPEEHALLKKQIDAARNEGIFTPPTTKDTVEMPGNNGGVNYGGAAVDPTHGYLYVVSKDLPAMLKLQLPPAVPVGNTPEARGAGVYANTCSLCHGTNREGKAPVIPTLVDINKRLTEEQIRQTVRYGKNQMPSFGSLPTAQVDDLMKFLKNPGLPIIESTNAVPSGDPATLRYRSGFGFMFAESGLPVIAPPWATLTAYDLNTGNVRWKIPLGEVPELAAKGITNTGAHFPKVNPVVTAGGLIFTGTRDRKIRALDAATGKVLWEHEVDAALEGMPAIYEINGKEYVVFCAAARATTYTHAVPGHPAAQGPIPGAYIAFTLPN</sequence>
<evidence type="ECO:0000256" key="4">
    <source>
        <dbReference type="ARBA" id="ARBA00022723"/>
    </source>
</evidence>
<feature type="signal peptide" evidence="10">
    <location>
        <begin position="1"/>
        <end position="24"/>
    </location>
</feature>
<evidence type="ECO:0000313" key="12">
    <source>
        <dbReference type="EMBL" id="SDF85864.1"/>
    </source>
</evidence>
<feature type="chain" id="PRO_5009242294" evidence="10">
    <location>
        <begin position="25"/>
        <end position="722"/>
    </location>
</feature>
<organism evidence="12 13">
    <name type="scientific">Terriglobus roseus</name>
    <dbReference type="NCBI Taxonomy" id="392734"/>
    <lineage>
        <taxon>Bacteria</taxon>
        <taxon>Pseudomonadati</taxon>
        <taxon>Acidobacteriota</taxon>
        <taxon>Terriglobia</taxon>
        <taxon>Terriglobales</taxon>
        <taxon>Acidobacteriaceae</taxon>
        <taxon>Terriglobus</taxon>
    </lineage>
</organism>
<keyword evidence="5 10" id="KW-0732">Signal</keyword>
<evidence type="ECO:0000256" key="10">
    <source>
        <dbReference type="SAM" id="SignalP"/>
    </source>
</evidence>
<keyword evidence="7 8" id="KW-0408">Iron</keyword>
<evidence type="ECO:0000256" key="3">
    <source>
        <dbReference type="ARBA" id="ARBA00022617"/>
    </source>
</evidence>
<dbReference type="GO" id="GO:0048038">
    <property type="term" value="F:quinone binding"/>
    <property type="evidence" value="ECO:0007669"/>
    <property type="project" value="InterPro"/>
</dbReference>
<dbReference type="GO" id="GO:0016020">
    <property type="term" value="C:membrane"/>
    <property type="evidence" value="ECO:0007669"/>
    <property type="project" value="InterPro"/>
</dbReference>
<dbReference type="InterPro" id="IPR036909">
    <property type="entry name" value="Cyt_c-like_dom_sf"/>
</dbReference>
<reference evidence="13" key="1">
    <citation type="submission" date="2016-10" db="EMBL/GenBank/DDBJ databases">
        <authorList>
            <person name="Varghese N."/>
            <person name="Submissions S."/>
        </authorList>
    </citation>
    <scope>NUCLEOTIDE SEQUENCE [LARGE SCALE GENOMIC DNA]</scope>
    <source>
        <strain evidence="13">GAS232</strain>
    </source>
</reference>
<keyword evidence="3 8" id="KW-0349">Heme</keyword>
<comment type="cofactor">
    <cofactor evidence="1">
        <name>pyrroloquinoline quinone</name>
        <dbReference type="ChEBI" id="CHEBI:58442"/>
    </cofactor>
</comment>
<evidence type="ECO:0000256" key="5">
    <source>
        <dbReference type="ARBA" id="ARBA00022729"/>
    </source>
</evidence>
<evidence type="ECO:0000256" key="8">
    <source>
        <dbReference type="PROSITE-ProRule" id="PRU00433"/>
    </source>
</evidence>
<dbReference type="SUPFAM" id="SSF50998">
    <property type="entry name" value="Quinoprotein alcohol dehydrogenase-like"/>
    <property type="match status" value="1"/>
</dbReference>
<dbReference type="GO" id="GO:0009055">
    <property type="term" value="F:electron transfer activity"/>
    <property type="evidence" value="ECO:0007669"/>
    <property type="project" value="InterPro"/>
</dbReference>
<dbReference type="Gene3D" id="2.140.10.10">
    <property type="entry name" value="Quinoprotein alcohol dehydrogenase-like superfamily"/>
    <property type="match status" value="2"/>
</dbReference>
<evidence type="ECO:0000256" key="6">
    <source>
        <dbReference type="ARBA" id="ARBA00023002"/>
    </source>
</evidence>
<protein>
    <submittedName>
        <fullName evidence="12">Quinoprotein glucose dehydrogenase</fullName>
    </submittedName>
</protein>
<dbReference type="PANTHER" id="PTHR32303:SF4">
    <property type="entry name" value="QUINOPROTEIN GLUCOSE DEHYDROGENASE"/>
    <property type="match status" value="1"/>
</dbReference>
<evidence type="ECO:0000256" key="2">
    <source>
        <dbReference type="ARBA" id="ARBA00008156"/>
    </source>
</evidence>
<keyword evidence="4 8" id="KW-0479">Metal-binding</keyword>
<evidence type="ECO:0000313" key="13">
    <source>
        <dbReference type="Proteomes" id="UP000182427"/>
    </source>
</evidence>
<dbReference type="OrthoDB" id="9794322at2"/>
<accession>A0A1G7PIE1</accession>
<dbReference type="Gene3D" id="1.10.760.10">
    <property type="entry name" value="Cytochrome c-like domain"/>
    <property type="match status" value="1"/>
</dbReference>
<dbReference type="AlphaFoldDB" id="A0A1G7PIE1"/>